<keyword evidence="2" id="KW-1185">Reference proteome</keyword>
<protein>
    <submittedName>
        <fullName evidence="1">Uncharacterized protein</fullName>
    </submittedName>
</protein>
<dbReference type="Proteomes" id="UP000271889">
    <property type="component" value="Unassembled WGS sequence"/>
</dbReference>
<dbReference type="EMBL" id="UYRV01010819">
    <property type="protein sequence ID" value="VDK57702.1"/>
    <property type="molecule type" value="Genomic_DNA"/>
</dbReference>
<dbReference type="AlphaFoldDB" id="A0A3P6R421"/>
<evidence type="ECO:0000313" key="1">
    <source>
        <dbReference type="EMBL" id="VDK57702.1"/>
    </source>
</evidence>
<accession>A0A3P6R421</accession>
<name>A0A3P6R421_CYLGO</name>
<evidence type="ECO:0000313" key="2">
    <source>
        <dbReference type="Proteomes" id="UP000271889"/>
    </source>
</evidence>
<proteinExistence type="predicted"/>
<gene>
    <name evidence="1" type="ORF">CGOC_LOCUS4081</name>
</gene>
<reference evidence="1 2" key="1">
    <citation type="submission" date="2018-11" db="EMBL/GenBank/DDBJ databases">
        <authorList>
            <consortium name="Pathogen Informatics"/>
        </authorList>
    </citation>
    <scope>NUCLEOTIDE SEQUENCE [LARGE SCALE GENOMIC DNA]</scope>
</reference>
<organism evidence="1 2">
    <name type="scientific">Cylicostephanus goldi</name>
    <name type="common">Nematode worm</name>
    <dbReference type="NCBI Taxonomy" id="71465"/>
    <lineage>
        <taxon>Eukaryota</taxon>
        <taxon>Metazoa</taxon>
        <taxon>Ecdysozoa</taxon>
        <taxon>Nematoda</taxon>
        <taxon>Chromadorea</taxon>
        <taxon>Rhabditida</taxon>
        <taxon>Rhabditina</taxon>
        <taxon>Rhabditomorpha</taxon>
        <taxon>Strongyloidea</taxon>
        <taxon>Strongylidae</taxon>
        <taxon>Cylicostephanus</taxon>
    </lineage>
</organism>
<sequence length="99" mass="10767">MQYEYNLMGVGVMSRFPYVSLGSCMGLDCSKPGAELANGSADISIKTINQEIPRQEQVDFTVATGIVYLGYYIKENTQVEVGDYLAGAFPGTVGEHFIT</sequence>